<evidence type="ECO:0000313" key="2">
    <source>
        <dbReference type="Proteomes" id="UP000198670"/>
    </source>
</evidence>
<dbReference type="OrthoDB" id="764457at2"/>
<dbReference type="PANTHER" id="PTHR39550:SF1">
    <property type="entry name" value="SLL0658 PROTEIN"/>
    <property type="match status" value="1"/>
</dbReference>
<evidence type="ECO:0000313" key="1">
    <source>
        <dbReference type="EMBL" id="SFI51794.1"/>
    </source>
</evidence>
<accession>A0A1I3IV18</accession>
<reference evidence="1 2" key="1">
    <citation type="submission" date="2016-10" db="EMBL/GenBank/DDBJ databases">
        <authorList>
            <person name="de Groot N.N."/>
        </authorList>
    </citation>
    <scope>NUCLEOTIDE SEQUENCE [LARGE SCALE GENOMIC DNA]</scope>
    <source>
        <strain evidence="1 2">RK1</strain>
    </source>
</reference>
<dbReference type="Pfam" id="PF11848">
    <property type="entry name" value="DUF3368"/>
    <property type="match status" value="1"/>
</dbReference>
<gene>
    <name evidence="1" type="ORF">SAMN05444682_104225</name>
</gene>
<dbReference type="EMBL" id="FOQO01000004">
    <property type="protein sequence ID" value="SFI51794.1"/>
    <property type="molecule type" value="Genomic_DNA"/>
</dbReference>
<dbReference type="InterPro" id="IPR021799">
    <property type="entry name" value="PIN-like_prokaryotic"/>
</dbReference>
<name>A0A1I3IV18_9SPHI</name>
<organism evidence="1 2">
    <name type="scientific">Parapedobacter indicus</name>
    <dbReference type="NCBI Taxonomy" id="1477437"/>
    <lineage>
        <taxon>Bacteria</taxon>
        <taxon>Pseudomonadati</taxon>
        <taxon>Bacteroidota</taxon>
        <taxon>Sphingobacteriia</taxon>
        <taxon>Sphingobacteriales</taxon>
        <taxon>Sphingobacteriaceae</taxon>
        <taxon>Parapedobacter</taxon>
    </lineage>
</organism>
<dbReference type="AlphaFoldDB" id="A0A1I3IV18"/>
<dbReference type="RefSeq" id="WP_090626481.1">
    <property type="nucleotide sequence ID" value="NZ_FOQO01000004.1"/>
</dbReference>
<sequence>MSLTGSREYSIVITDTSCFITLDKIGAFDVLRKAFSHIATTPEIQEEFGSELPEWIEIRPVQDHTLKEVFKETVDAGEASAIALAMETSNAVLIIDDLKGRKLASKMALSFMGTLSLLVKAKEYGVIPSIKPYIEKIQATNFRIAPSLVDLVLERTGEK</sequence>
<keyword evidence="2" id="KW-1185">Reference proteome</keyword>
<dbReference type="Proteomes" id="UP000198670">
    <property type="component" value="Unassembled WGS sequence"/>
</dbReference>
<proteinExistence type="predicted"/>
<dbReference type="STRING" id="1477437.SAMN05444682_104225"/>
<dbReference type="PANTHER" id="PTHR39550">
    <property type="entry name" value="SLL0658 PROTEIN"/>
    <property type="match status" value="1"/>
</dbReference>
<protein>
    <submittedName>
        <fullName evidence="1">Predicted nucleic acid-binding protein, contains PIN domain</fullName>
    </submittedName>
</protein>